<protein>
    <submittedName>
        <fullName evidence="5">Protein PF14_0175</fullName>
    </submittedName>
</protein>
<feature type="region of interest" description="Disordered" evidence="2">
    <location>
        <begin position="1489"/>
        <end position="1531"/>
    </location>
</feature>
<feature type="region of interest" description="Disordered" evidence="2">
    <location>
        <begin position="59"/>
        <end position="133"/>
    </location>
</feature>
<keyword evidence="3" id="KW-0812">Transmembrane</keyword>
<accession>A0A1S3DJJ2</accession>
<evidence type="ECO:0000256" key="1">
    <source>
        <dbReference type="SAM" id="Coils"/>
    </source>
</evidence>
<feature type="transmembrane region" description="Helical" evidence="3">
    <location>
        <begin position="2166"/>
        <end position="2199"/>
    </location>
</feature>
<reference evidence="5" key="1">
    <citation type="submission" date="2025-08" db="UniProtKB">
        <authorList>
            <consortium name="RefSeq"/>
        </authorList>
    </citation>
    <scope>IDENTIFICATION</scope>
</reference>
<feature type="region of interest" description="Disordered" evidence="2">
    <location>
        <begin position="1935"/>
        <end position="2099"/>
    </location>
</feature>
<dbReference type="RefSeq" id="XP_008483239.2">
    <property type="nucleotide sequence ID" value="XM_008485017.3"/>
</dbReference>
<feature type="region of interest" description="Disordered" evidence="2">
    <location>
        <begin position="233"/>
        <end position="261"/>
    </location>
</feature>
<feature type="region of interest" description="Disordered" evidence="2">
    <location>
        <begin position="1387"/>
        <end position="1424"/>
    </location>
</feature>
<evidence type="ECO:0000313" key="4">
    <source>
        <dbReference type="Proteomes" id="UP000079169"/>
    </source>
</evidence>
<keyword evidence="4" id="KW-1185">Reference proteome</keyword>
<keyword evidence="3" id="KW-0472">Membrane</keyword>
<feature type="region of interest" description="Disordered" evidence="2">
    <location>
        <begin position="346"/>
        <end position="368"/>
    </location>
</feature>
<feature type="compositionally biased region" description="Polar residues" evidence="2">
    <location>
        <begin position="709"/>
        <end position="729"/>
    </location>
</feature>
<feature type="compositionally biased region" description="Basic and acidic residues" evidence="2">
    <location>
        <begin position="1693"/>
        <end position="1717"/>
    </location>
</feature>
<dbReference type="GeneID" id="103519926"/>
<feature type="region of interest" description="Disordered" evidence="2">
    <location>
        <begin position="2115"/>
        <end position="2138"/>
    </location>
</feature>
<feature type="compositionally biased region" description="Basic residues" evidence="2">
    <location>
        <begin position="117"/>
        <end position="131"/>
    </location>
</feature>
<feature type="compositionally biased region" description="Polar residues" evidence="2">
    <location>
        <begin position="241"/>
        <end position="252"/>
    </location>
</feature>
<feature type="compositionally biased region" description="Low complexity" evidence="2">
    <location>
        <begin position="443"/>
        <end position="508"/>
    </location>
</feature>
<feature type="compositionally biased region" description="Polar residues" evidence="2">
    <location>
        <begin position="1508"/>
        <end position="1518"/>
    </location>
</feature>
<name>A0A1S3DJJ2_DIACI</name>
<dbReference type="Proteomes" id="UP000079169">
    <property type="component" value="Unplaced"/>
</dbReference>
<evidence type="ECO:0000256" key="2">
    <source>
        <dbReference type="SAM" id="MobiDB-lite"/>
    </source>
</evidence>
<feature type="compositionally biased region" description="Polar residues" evidence="2">
    <location>
        <begin position="1407"/>
        <end position="1419"/>
    </location>
</feature>
<feature type="compositionally biased region" description="Polar residues" evidence="2">
    <location>
        <begin position="1982"/>
        <end position="1997"/>
    </location>
</feature>
<dbReference type="PaxDb" id="121845-A0A1S3DJJ2"/>
<feature type="region of interest" description="Disordered" evidence="2">
    <location>
        <begin position="1693"/>
        <end position="1742"/>
    </location>
</feature>
<feature type="compositionally biased region" description="Pro residues" evidence="2">
    <location>
        <begin position="571"/>
        <end position="580"/>
    </location>
</feature>
<evidence type="ECO:0000256" key="3">
    <source>
        <dbReference type="SAM" id="Phobius"/>
    </source>
</evidence>
<organism evidence="4 5">
    <name type="scientific">Diaphorina citri</name>
    <name type="common">Asian citrus psyllid</name>
    <dbReference type="NCBI Taxonomy" id="121845"/>
    <lineage>
        <taxon>Eukaryota</taxon>
        <taxon>Metazoa</taxon>
        <taxon>Ecdysozoa</taxon>
        <taxon>Arthropoda</taxon>
        <taxon>Hexapoda</taxon>
        <taxon>Insecta</taxon>
        <taxon>Pterygota</taxon>
        <taxon>Neoptera</taxon>
        <taxon>Paraneoptera</taxon>
        <taxon>Hemiptera</taxon>
        <taxon>Sternorrhyncha</taxon>
        <taxon>Psylloidea</taxon>
        <taxon>Psyllidae</taxon>
        <taxon>Diaphorininae</taxon>
        <taxon>Diaphorina</taxon>
    </lineage>
</organism>
<feature type="coiled-coil region" evidence="1">
    <location>
        <begin position="928"/>
        <end position="955"/>
    </location>
</feature>
<feature type="compositionally biased region" description="Basic and acidic residues" evidence="2">
    <location>
        <begin position="1639"/>
        <end position="1655"/>
    </location>
</feature>
<feature type="region of interest" description="Disordered" evidence="2">
    <location>
        <begin position="694"/>
        <end position="729"/>
    </location>
</feature>
<sequence length="2200" mass="251186">MLNNCLANTACLHFGLHSSIGSCLQFDRHLKTVKNSSANPNRRLHQSRTELEVTTYTMSHKENGGSPEINNNKTSQQTPKKPKTSLINKLFKRKKPTKANVTSSSSTDSESEDQSKHYRFFSKRKSKRKSTGVKNVTEKFDHVVISPERKVQLSPHTSPYQVRQINARLKQETISADNTHQSQEHLYINTTDIQPWSPHHNSNVSRDDILRGIANEQEYLRRLKMSQRRIPNEVIHKKSNDVNSSVKRSNSGRGVRKDVPMMDPNSQVARFEFNKRNRSSQSPHRTNEVLQSINNRMHYRSDDNISRTYENSAMFDHLNGNLSSPSARRSRKHLSDDDNISLRRRTETNSSNENLHTNSLSRRTRAARNERYYKRLSRDHEMEKLVLPLSPKNKHKVLQQTNSLPIAAPNATTKNNYAPRYPNFQKINQPYYNMNSTYPIPQSVGNSSRVSSSSSLNRTVNVPNPPRNAVVPRSRLSSSSTSSYPQNSTYPPQQNPNLSRMSSSSTLSHATNPNYPTFPPTDMRLVHGIPYKSVSYESNINNNASRPVSTRDVKSMSFDNINQHHGSGPRKIPPCPPPRNPNRKTIAIYEAPNSIVQSNQKRYSSHHPYDYNTDSSNLYQNDGISRTPYNEAYTGERAYLIKQAYPNHVIYTSNPSENFIRNEMSQYNVKPVPAEELIQQTPIRNQPNQTYFHHKDNSQIGSDGFSPDSRYTNNDRLNEPNQYGPNMENTNVQFYSATSKIISASPKVSPNQNGYHTGEQLYENTSNIRAHQNTSQQSKRSSSISPTNIQCYKRSFVDQNFPNSQILLQNQRLTRSNETLPYDENISRMNEIGIPVQEGSNYNPHKGKVSAIKRPMKGRQSLEIKETVRPLSIVLEKSENELDSDRTNNTNTSNNGVKSKENSNTKSRKLNENGLRITREGKNFIGSASNLDDALTELEQIYESLNLNDEDLLDRAERRDLPICYQMNKDQYRDTPEVEEINRILGNSNNPNKKASARRIAIPNKINDDMALRKYRYQQKDNTVNQNNSETGSYLLTSPTLSPPPFFEDTSASPVALVDAEPDVTRDDVVYRSTKYVNNLLKVHEPQPFGIPVRPVVNSSSTDYLHITPDNEKYRSTFHNSKTPDVVMDDLAYRNLRKDYNKYCNTLMNFNLIPAFRSDRDGISSPLSEKDKYLSNLNDTERFQKRKKRAMRSLSGNLFMRDYHANESDPIVHDFLRVNGHSNIVRSETTSPDYQSNKCPILESDFEKLKDRWLCTPSPEDMERQKNRDRSLINYINKNSNANKKVDNIVRNNNDQLLKEPNEELNISSEVENLRKKFVIPNSNGKEPVDKSNPFKKMLSDDFDISPEVNNIRKKFIANKSKKDNFKPKTFEEVDFKNNFNNIKNQIDSSPCKTNGNGWLGEKSIDSSKNNSMKSPKINNTDKENPFVSKFENIRKMFLEKNDVEEVKEIIKPKKKIKKFRESNNNSVVTANDYYDYKSNMDRTIDTLKKRNQSEDFNNSKSEDTQEETSVSDTSQSDNQKDKNASSQSADFISETISEQISEEKSNPLSREDELLEILAKETTETSEQINKKLKQLTTTVVQHKSIKLNQFPITLDDDNAITKKIENSEGDRKMNKHSILKSVQTVSMESEYDNIPKSTDDPDRLQTETNHEEVPNFDDLDIPHETNIYEKLDFNNFMKVGNIVQQFEKGHCSEDKTIRESSKSERKRTGDNESNRYSKQTSISSEYDNVPFRNDGVKNQDHNVFENNQSTFNKNKEIHMKQIDTNKFSLEDDNEPFVSLQMKNIPSEDLESTVTSDNEVAISEISDEGLNSQDMDLINNYFQNGKTVNTVGIKISEIKDLKYESDSSFNSEVQHIFNPHSKDNVDEGGTDSEIENLPIDMQIEILENKSISSLDNDSINEDNQKSFLNNNKDKYSLELEKTLDTALNTETKSDSLKTLYQSPDEQVQKPELVEETSNAQSDETENLVSNEIIRQEDIPETNLSSKNDSPTNPNNEITDDKDRNVDNLVKEESTSDDPVLEKETVEEVTEVTPVTKETNNNDEENKVENLETIKTCDKEISRSKSSENVSGSNGKLKSPHLEKLSDPPTPVQTKPSNGFGKCCSSSSSSNLDLCSEGSSKSSNQCRDLTPVRRRRSLPESPVKALSLTNMCAGLTRPEGTSYNMIAIIFVLLALYILYARGLHIVTLLAFISLACIFFS</sequence>
<feature type="compositionally biased region" description="Polar residues" evidence="2">
    <location>
        <begin position="1935"/>
        <end position="1946"/>
    </location>
</feature>
<feature type="region of interest" description="Disordered" evidence="2">
    <location>
        <begin position="562"/>
        <end position="581"/>
    </location>
</feature>
<feature type="compositionally biased region" description="Basic and acidic residues" evidence="2">
    <location>
        <begin position="1999"/>
        <end position="2026"/>
    </location>
</feature>
<feature type="compositionally biased region" description="Polar residues" evidence="2">
    <location>
        <begin position="1956"/>
        <end position="1970"/>
    </location>
</feature>
<feature type="region of interest" description="Disordered" evidence="2">
    <location>
        <begin position="1629"/>
        <end position="1660"/>
    </location>
</feature>
<dbReference type="KEGG" id="dci:103519926"/>
<feature type="compositionally biased region" description="Polar residues" evidence="2">
    <location>
        <begin position="1718"/>
        <end position="1728"/>
    </location>
</feature>
<keyword evidence="1" id="KW-0175">Coiled coil</keyword>
<feature type="compositionally biased region" description="Polar residues" evidence="2">
    <location>
        <begin position="348"/>
        <end position="361"/>
    </location>
</feature>
<evidence type="ECO:0000313" key="5">
    <source>
        <dbReference type="RefSeq" id="XP_008483239.2"/>
    </source>
</evidence>
<feature type="compositionally biased region" description="Polar residues" evidence="2">
    <location>
        <begin position="2067"/>
        <end position="2076"/>
    </location>
</feature>
<keyword evidence="3" id="KW-1133">Transmembrane helix</keyword>
<feature type="compositionally biased region" description="Basic and acidic residues" evidence="2">
    <location>
        <begin position="2044"/>
        <end position="2066"/>
    </location>
</feature>
<feature type="region of interest" description="Disordered" evidence="2">
    <location>
        <begin position="879"/>
        <end position="915"/>
    </location>
</feature>
<proteinExistence type="predicted"/>
<feature type="region of interest" description="Disordered" evidence="2">
    <location>
        <begin position="443"/>
        <end position="521"/>
    </location>
</feature>
<gene>
    <name evidence="5" type="primary">LOC103519926</name>
</gene>